<evidence type="ECO:0000256" key="4">
    <source>
        <dbReference type="ARBA" id="ARBA00022692"/>
    </source>
</evidence>
<feature type="transmembrane region" description="Helical" evidence="8">
    <location>
        <begin position="74"/>
        <end position="101"/>
    </location>
</feature>
<keyword evidence="6 8" id="KW-0472">Membrane</keyword>
<comment type="subcellular location">
    <subcellularLocation>
        <location evidence="1">Membrane</location>
        <topology evidence="1">Multi-pass membrane protein</topology>
    </subcellularLocation>
</comment>
<feature type="transmembrane region" description="Helical" evidence="8">
    <location>
        <begin position="287"/>
        <end position="314"/>
    </location>
</feature>
<feature type="transmembrane region" description="Helical" evidence="8">
    <location>
        <begin position="413"/>
        <end position="432"/>
    </location>
</feature>
<accession>A0ABT2TEV9</accession>
<dbReference type="InterPro" id="IPR038377">
    <property type="entry name" value="Na/Glc_symporter_sf"/>
</dbReference>
<dbReference type="InterPro" id="IPR001734">
    <property type="entry name" value="Na/solute_symporter"/>
</dbReference>
<evidence type="ECO:0000256" key="2">
    <source>
        <dbReference type="ARBA" id="ARBA00006434"/>
    </source>
</evidence>
<evidence type="ECO:0000256" key="7">
    <source>
        <dbReference type="RuleBase" id="RU362091"/>
    </source>
</evidence>
<feature type="transmembrane region" description="Helical" evidence="8">
    <location>
        <begin position="163"/>
        <end position="182"/>
    </location>
</feature>
<reference evidence="9 10" key="1">
    <citation type="journal article" date="2021" name="ISME Commun">
        <title>Automated analysis of genomic sequences facilitates high-throughput and comprehensive description of bacteria.</title>
        <authorList>
            <person name="Hitch T.C.A."/>
        </authorList>
    </citation>
    <scope>NUCLEOTIDE SEQUENCE [LARGE SCALE GENOMIC DNA]</scope>
    <source>
        <strain evidence="9 10">Sanger_109</strain>
    </source>
</reference>
<evidence type="ECO:0000313" key="10">
    <source>
        <dbReference type="Proteomes" id="UP001652442"/>
    </source>
</evidence>
<feature type="transmembrane region" description="Helical" evidence="8">
    <location>
        <begin position="439"/>
        <end position="458"/>
    </location>
</feature>
<evidence type="ECO:0000256" key="5">
    <source>
        <dbReference type="ARBA" id="ARBA00022989"/>
    </source>
</evidence>
<comment type="similarity">
    <text evidence="2 7">Belongs to the sodium:solute symporter (SSF) (TC 2.A.21) family.</text>
</comment>
<evidence type="ECO:0000313" key="9">
    <source>
        <dbReference type="EMBL" id="MCU6760723.1"/>
    </source>
</evidence>
<comment type="caution">
    <text evidence="9">The sequence shown here is derived from an EMBL/GenBank/DDBJ whole genome shotgun (WGS) entry which is preliminary data.</text>
</comment>
<proteinExistence type="inferred from homology"/>
<evidence type="ECO:0000256" key="1">
    <source>
        <dbReference type="ARBA" id="ARBA00004141"/>
    </source>
</evidence>
<evidence type="ECO:0000256" key="3">
    <source>
        <dbReference type="ARBA" id="ARBA00022448"/>
    </source>
</evidence>
<organism evidence="9 10">
    <name type="scientific">Brotonthovivens ammoniilytica</name>
    <dbReference type="NCBI Taxonomy" id="2981725"/>
    <lineage>
        <taxon>Bacteria</taxon>
        <taxon>Bacillati</taxon>
        <taxon>Bacillota</taxon>
        <taxon>Clostridia</taxon>
        <taxon>Lachnospirales</taxon>
        <taxon>Lachnospiraceae</taxon>
        <taxon>Brotonthovivens</taxon>
    </lineage>
</organism>
<dbReference type="PANTHER" id="PTHR48086:SF7">
    <property type="entry name" value="SODIUM-SOLUTE SYMPORTER-RELATED"/>
    <property type="match status" value="1"/>
</dbReference>
<feature type="transmembrane region" description="Helical" evidence="8">
    <location>
        <begin position="389"/>
        <end position="407"/>
    </location>
</feature>
<feature type="transmembrane region" description="Helical" evidence="8">
    <location>
        <begin position="31"/>
        <end position="53"/>
    </location>
</feature>
<name>A0ABT2TEV9_9FIRM</name>
<feature type="transmembrane region" description="Helical" evidence="8">
    <location>
        <begin position="194"/>
        <end position="216"/>
    </location>
</feature>
<dbReference type="Pfam" id="PF00474">
    <property type="entry name" value="SSF"/>
    <property type="match status" value="1"/>
</dbReference>
<dbReference type="InterPro" id="IPR050277">
    <property type="entry name" value="Sodium:Solute_Symporter"/>
</dbReference>
<feature type="transmembrane region" description="Helical" evidence="8">
    <location>
        <begin position="334"/>
        <end position="359"/>
    </location>
</feature>
<evidence type="ECO:0000256" key="6">
    <source>
        <dbReference type="ARBA" id="ARBA00023136"/>
    </source>
</evidence>
<dbReference type="EMBL" id="JAOQJQ010000001">
    <property type="protein sequence ID" value="MCU6760723.1"/>
    <property type="molecule type" value="Genomic_DNA"/>
</dbReference>
<evidence type="ECO:0000256" key="8">
    <source>
        <dbReference type="SAM" id="Phobius"/>
    </source>
</evidence>
<keyword evidence="10" id="KW-1185">Reference proteome</keyword>
<dbReference type="Gene3D" id="1.20.1730.10">
    <property type="entry name" value="Sodium/glucose cotransporter"/>
    <property type="match status" value="1"/>
</dbReference>
<keyword evidence="4 8" id="KW-0812">Transmembrane</keyword>
<sequence length="514" mass="54811">MALVIAVAYFAILIIIASLYAKKKVKSASDFANAGGGMGWIMVTFSFVLAPLGSGHTMSLWQKAAGGGFTDWSAFTGIGAGAMWWAIGAGAVFLPIAMLWIGPLYKKMGVETVPQALEKIFGKKMAWFHAGFQTMTWTGIGASETVATGTAIYTLCNASGIPLTIYQSIILGFVLILCYVFFGGMLQMAWLNCINAVVMIVASYAAIAIIAFNYLAQLGGWQGVMEVYKAAGYSNILTQTGTLGMPPVWLGVIIPVIVLHTTAGAVSQTMMLPFFAAKDQSSCRKGVFMGMSFNIMSSLPWIFLGIAAMSIPALASKVNANGLTAVPMIAQEGLPVPAIGLLMVALLAATLSTGGGVVLANSNVLAQDIVIGCCKPTMDEKQKLRTNKICVIVAAALLLPGALIMANEFVFNLFLWVFSFGMPVFIVFIIGYNFKISKAAAWATIIISYVINCIWTFLPMEQLLHLKAGSIWGMNLYATMVSSLVLGIVLHLILPGKTAWKKTKEGQTSISMAK</sequence>
<dbReference type="RefSeq" id="WP_158423615.1">
    <property type="nucleotide sequence ID" value="NZ_JAOQJQ010000001.1"/>
</dbReference>
<protein>
    <submittedName>
        <fullName evidence="9">Uncharacterized protein</fullName>
    </submittedName>
</protein>
<feature type="transmembrane region" description="Helical" evidence="8">
    <location>
        <begin position="248"/>
        <end position="275"/>
    </location>
</feature>
<keyword evidence="5 8" id="KW-1133">Transmembrane helix</keyword>
<dbReference type="Proteomes" id="UP001652442">
    <property type="component" value="Unassembled WGS sequence"/>
</dbReference>
<keyword evidence="3" id="KW-0813">Transport</keyword>
<dbReference type="PANTHER" id="PTHR48086">
    <property type="entry name" value="SODIUM/PROLINE SYMPORTER-RELATED"/>
    <property type="match status" value="1"/>
</dbReference>
<dbReference type="PROSITE" id="PS50283">
    <property type="entry name" value="NA_SOLUT_SYMP_3"/>
    <property type="match status" value="1"/>
</dbReference>
<gene>
    <name evidence="9" type="ORF">OCV88_00050</name>
</gene>
<feature type="transmembrane region" description="Helical" evidence="8">
    <location>
        <begin position="470"/>
        <end position="494"/>
    </location>
</feature>